<evidence type="ECO:0000313" key="3">
    <source>
        <dbReference type="Proteomes" id="UP000187251"/>
    </source>
</evidence>
<feature type="region of interest" description="Disordered" evidence="1">
    <location>
        <begin position="1"/>
        <end position="84"/>
    </location>
</feature>
<accession>A0A1R1JSZ5</accession>
<evidence type="ECO:0000256" key="1">
    <source>
        <dbReference type="SAM" id="MobiDB-lite"/>
    </source>
</evidence>
<organism evidence="2 3">
    <name type="scientific">Alcaligenes xylosoxydans xylosoxydans</name>
    <name type="common">Achromobacter xylosoxidans</name>
    <dbReference type="NCBI Taxonomy" id="85698"/>
    <lineage>
        <taxon>Bacteria</taxon>
        <taxon>Pseudomonadati</taxon>
        <taxon>Pseudomonadota</taxon>
        <taxon>Betaproteobacteria</taxon>
        <taxon>Burkholderiales</taxon>
        <taxon>Alcaligenaceae</taxon>
        <taxon>Achromobacter</taxon>
    </lineage>
</organism>
<proteinExistence type="predicted"/>
<reference evidence="2 3" key="1">
    <citation type="submission" date="2016-09" db="EMBL/GenBank/DDBJ databases">
        <title>Phylogenomics of Achromobacter.</title>
        <authorList>
            <person name="Jeukens J."/>
            <person name="Freschi L."/>
            <person name="Vincent A.T."/>
            <person name="Emond-Rheault J.-G."/>
            <person name="Kukavica-Ibrulj I."/>
            <person name="Charette S.J."/>
            <person name="Levesque R.C."/>
        </authorList>
    </citation>
    <scope>NUCLEOTIDE SEQUENCE [LARGE SCALE GENOMIC DNA]</scope>
    <source>
        <strain evidence="2 3">AUS488</strain>
    </source>
</reference>
<feature type="compositionally biased region" description="Basic and acidic residues" evidence="1">
    <location>
        <begin position="32"/>
        <end position="42"/>
    </location>
</feature>
<gene>
    <name evidence="2" type="ORF">BIZ92_26210</name>
</gene>
<comment type="caution">
    <text evidence="2">The sequence shown here is derived from an EMBL/GenBank/DDBJ whole genome shotgun (WGS) entry which is preliminary data.</text>
</comment>
<feature type="compositionally biased region" description="Pro residues" evidence="1">
    <location>
        <begin position="15"/>
        <end position="31"/>
    </location>
</feature>
<name>A0A1R1JSZ5_ALCXX</name>
<dbReference type="EMBL" id="MJMN01000015">
    <property type="protein sequence ID" value="OMG86360.1"/>
    <property type="molecule type" value="Genomic_DNA"/>
</dbReference>
<dbReference type="AlphaFoldDB" id="A0A1R1JSZ5"/>
<sequence>MATTPDPRDANMPGRTPPGPPDQSPAELPDPPARKREPDQHGRWPPGGLPNPMPGVDPQQTPGIDRLGDTGPEQQIWVRSWRSL</sequence>
<evidence type="ECO:0000313" key="2">
    <source>
        <dbReference type="EMBL" id="OMG86360.1"/>
    </source>
</evidence>
<protein>
    <submittedName>
        <fullName evidence="2">Uncharacterized protein</fullName>
    </submittedName>
</protein>
<dbReference type="OrthoDB" id="8661662at2"/>
<dbReference type="Proteomes" id="UP000187251">
    <property type="component" value="Unassembled WGS sequence"/>
</dbReference>